<dbReference type="AlphaFoldDB" id="A0A7W9CV16"/>
<protein>
    <submittedName>
        <fullName evidence="2">CelD/BcsL family acetyltransferase involved in cellulose biosynthesis</fullName>
    </submittedName>
</protein>
<gene>
    <name evidence="2" type="ORF">GGQ63_001461</name>
</gene>
<dbReference type="EMBL" id="JACHOO010000003">
    <property type="protein sequence ID" value="MBB5752407.1"/>
    <property type="molecule type" value="Genomic_DNA"/>
</dbReference>
<evidence type="ECO:0000259" key="1">
    <source>
        <dbReference type="Pfam" id="PF13480"/>
    </source>
</evidence>
<sequence length="377" mass="39759">MRRAADLVDPLRARPDWRELAAASVEANPLLAPAFLGAALDHFAPPSVRLALAHDSDGRLTALAPVRPVRIGRMIPATALWTHPYAPRGVPLLDATEPVAAAAALLDAMGAAGSDLLVFPHLPLEGAAAEALRAAAADAGRPVVTLRRAARAMLERDAVPDGDVRSLLPGRRRKDYQRQLRQLAALGEVRIAAVGGGEALPAIEAFLALEAAGWKGTGGTALRSRPRTAAFARAALATGLIDGTAVLLGLWLDAQPLAMLACWRIGDTAVTWKIAYDERFARFSPGVQLMLAAPPLLFAGPAIQRIDSLAVPGHPMIEPLWPGRMRLGSLVIGPEGGERRLALAARLDAIEAAAKARLRPLLKSRARRRPDAPAAAS</sequence>
<proteinExistence type="predicted"/>
<dbReference type="RefSeq" id="WP_183854180.1">
    <property type="nucleotide sequence ID" value="NZ_JACHOO010000003.1"/>
</dbReference>
<accession>A0A7W9CV16</accession>
<dbReference type="Pfam" id="PF13480">
    <property type="entry name" value="Acetyltransf_6"/>
    <property type="match status" value="1"/>
</dbReference>
<dbReference type="Proteomes" id="UP000523821">
    <property type="component" value="Unassembled WGS sequence"/>
</dbReference>
<organism evidence="2 3">
    <name type="scientific">Prosthecomicrobium pneumaticum</name>
    <dbReference type="NCBI Taxonomy" id="81895"/>
    <lineage>
        <taxon>Bacteria</taxon>
        <taxon>Pseudomonadati</taxon>
        <taxon>Pseudomonadota</taxon>
        <taxon>Alphaproteobacteria</taxon>
        <taxon>Hyphomicrobiales</taxon>
        <taxon>Kaistiaceae</taxon>
        <taxon>Prosthecomicrobium</taxon>
    </lineage>
</organism>
<keyword evidence="2" id="KW-0808">Transferase</keyword>
<comment type="caution">
    <text evidence="2">The sequence shown here is derived from an EMBL/GenBank/DDBJ whole genome shotgun (WGS) entry which is preliminary data.</text>
</comment>
<dbReference type="InterPro" id="IPR038740">
    <property type="entry name" value="BioF2-like_GNAT_dom"/>
</dbReference>
<dbReference type="GO" id="GO:0016740">
    <property type="term" value="F:transferase activity"/>
    <property type="evidence" value="ECO:0007669"/>
    <property type="project" value="UniProtKB-KW"/>
</dbReference>
<name>A0A7W9CV16_9HYPH</name>
<dbReference type="SUPFAM" id="SSF55729">
    <property type="entry name" value="Acyl-CoA N-acyltransferases (Nat)"/>
    <property type="match status" value="1"/>
</dbReference>
<evidence type="ECO:0000313" key="3">
    <source>
        <dbReference type="Proteomes" id="UP000523821"/>
    </source>
</evidence>
<dbReference type="InterPro" id="IPR016181">
    <property type="entry name" value="Acyl_CoA_acyltransferase"/>
</dbReference>
<feature type="domain" description="BioF2-like acetyltransferase" evidence="1">
    <location>
        <begin position="171"/>
        <end position="292"/>
    </location>
</feature>
<evidence type="ECO:0000313" key="2">
    <source>
        <dbReference type="EMBL" id="MBB5752407.1"/>
    </source>
</evidence>
<keyword evidence="3" id="KW-1185">Reference proteome</keyword>
<reference evidence="2 3" key="1">
    <citation type="submission" date="2020-08" db="EMBL/GenBank/DDBJ databases">
        <title>Genomic Encyclopedia of Type Strains, Phase IV (KMG-IV): sequencing the most valuable type-strain genomes for metagenomic binning, comparative biology and taxonomic classification.</title>
        <authorList>
            <person name="Goeker M."/>
        </authorList>
    </citation>
    <scope>NUCLEOTIDE SEQUENCE [LARGE SCALE GENOMIC DNA]</scope>
    <source>
        <strain evidence="2 3">DSM 16268</strain>
    </source>
</reference>